<gene>
    <name evidence="1" type="ORF">bsdcttw_30680</name>
</gene>
<organism evidence="1 2">
    <name type="scientific">Anaerocolumna chitinilytica</name>
    <dbReference type="NCBI Taxonomy" id="1727145"/>
    <lineage>
        <taxon>Bacteria</taxon>
        <taxon>Bacillati</taxon>
        <taxon>Bacillota</taxon>
        <taxon>Clostridia</taxon>
        <taxon>Lachnospirales</taxon>
        <taxon>Lachnospiraceae</taxon>
        <taxon>Anaerocolumna</taxon>
    </lineage>
</organism>
<accession>A0A7I8DQT4</accession>
<dbReference type="KEGG" id="acht:bsdcttw_30680"/>
<name>A0A7I8DQT4_9FIRM</name>
<reference evidence="1 2" key="2">
    <citation type="submission" date="2020-08" db="EMBL/GenBank/DDBJ databases">
        <authorList>
            <person name="Ueki A."/>
            <person name="Tonouchi A."/>
        </authorList>
    </citation>
    <scope>NUCLEOTIDE SEQUENCE [LARGE SCALE GENOMIC DNA]</scope>
    <source>
        <strain evidence="1 2">CTTW</strain>
    </source>
</reference>
<dbReference type="AlphaFoldDB" id="A0A7I8DQT4"/>
<proteinExistence type="predicted"/>
<evidence type="ECO:0000313" key="1">
    <source>
        <dbReference type="EMBL" id="BCK00028.1"/>
    </source>
</evidence>
<keyword evidence="2" id="KW-1185">Reference proteome</keyword>
<dbReference type="EMBL" id="AP023368">
    <property type="protein sequence ID" value="BCK00028.1"/>
    <property type="molecule type" value="Genomic_DNA"/>
</dbReference>
<protein>
    <submittedName>
        <fullName evidence="1">Uncharacterized protein</fullName>
    </submittedName>
</protein>
<reference evidence="1 2" key="1">
    <citation type="submission" date="2020-08" db="EMBL/GenBank/DDBJ databases">
        <title>Draft genome sequencing of an Anaerocolumna strain isolated from anoxic soil subjected to BSD treatment.</title>
        <authorList>
            <person name="Uek A."/>
            <person name="Tonouchi A."/>
        </authorList>
    </citation>
    <scope>NUCLEOTIDE SEQUENCE [LARGE SCALE GENOMIC DNA]</scope>
    <source>
        <strain evidence="1 2">CTTW</strain>
    </source>
</reference>
<evidence type="ECO:0000313" key="2">
    <source>
        <dbReference type="Proteomes" id="UP000515703"/>
    </source>
</evidence>
<sequence length="58" mass="6823">MKVDNKELRLIHIKVIFPVKFKGIICNGHKKRGYNYVSPLSNFWSFGIQLELFNDVRA</sequence>
<dbReference type="Proteomes" id="UP000515703">
    <property type="component" value="Chromosome"/>
</dbReference>